<dbReference type="InterPro" id="IPR001460">
    <property type="entry name" value="PCN-bd_Tpept"/>
</dbReference>
<reference evidence="7 8" key="1">
    <citation type="submission" date="2017-03" db="EMBL/GenBank/DDBJ databases">
        <title>Foreign affairs: Plasmid Transfer between Roseobacters and Rhizobia.</title>
        <authorList>
            <person name="Bartling P."/>
            <person name="Bunk B."/>
            <person name="Overmann J."/>
            <person name="Brinkmann H."/>
            <person name="Petersen J."/>
        </authorList>
    </citation>
    <scope>NUCLEOTIDE SEQUENCE [LARGE SCALE GENOMIC DNA]</scope>
    <source>
        <strain evidence="7 8">MACL11</strain>
    </source>
</reference>
<keyword evidence="4" id="KW-0812">Transmembrane</keyword>
<dbReference type="InterPro" id="IPR012338">
    <property type="entry name" value="Beta-lactam/transpept-like"/>
</dbReference>
<dbReference type="Gene3D" id="3.30.450.330">
    <property type="match status" value="1"/>
</dbReference>
<dbReference type="GO" id="GO:0005886">
    <property type="term" value="C:plasma membrane"/>
    <property type="evidence" value="ECO:0007669"/>
    <property type="project" value="TreeGrafter"/>
</dbReference>
<evidence type="ECO:0000313" key="8">
    <source>
        <dbReference type="Proteomes" id="UP000191135"/>
    </source>
</evidence>
<dbReference type="InterPro" id="IPR005311">
    <property type="entry name" value="PBP_dimer"/>
</dbReference>
<comment type="subcellular location">
    <subcellularLocation>
        <location evidence="1">Membrane</location>
    </subcellularLocation>
</comment>
<accession>A0A1U9Z282</accession>
<dbReference type="GO" id="GO:0004180">
    <property type="term" value="F:carboxypeptidase activity"/>
    <property type="evidence" value="ECO:0007669"/>
    <property type="project" value="UniProtKB-KW"/>
</dbReference>
<dbReference type="Pfam" id="PF03717">
    <property type="entry name" value="PBP_dimer"/>
    <property type="match status" value="1"/>
</dbReference>
<dbReference type="EMBL" id="CP020330">
    <property type="protein sequence ID" value="AQZ51796.1"/>
    <property type="molecule type" value="Genomic_DNA"/>
</dbReference>
<evidence type="ECO:0000259" key="5">
    <source>
        <dbReference type="Pfam" id="PF00905"/>
    </source>
</evidence>
<dbReference type="PANTHER" id="PTHR30627:SF1">
    <property type="entry name" value="PEPTIDOGLYCAN D,D-TRANSPEPTIDASE FTSI"/>
    <property type="match status" value="1"/>
</dbReference>
<dbReference type="Pfam" id="PF00905">
    <property type="entry name" value="Transpeptidase"/>
    <property type="match status" value="1"/>
</dbReference>
<feature type="transmembrane region" description="Helical" evidence="4">
    <location>
        <begin position="53"/>
        <end position="72"/>
    </location>
</feature>
<dbReference type="Gene3D" id="3.40.710.10">
    <property type="entry name" value="DD-peptidase/beta-lactamase superfamily"/>
    <property type="match status" value="1"/>
</dbReference>
<dbReference type="GO" id="GO:0008658">
    <property type="term" value="F:penicillin binding"/>
    <property type="evidence" value="ECO:0007669"/>
    <property type="project" value="InterPro"/>
</dbReference>
<organism evidence="7 8">
    <name type="scientific">Martelella mediterranea DSM 17316</name>
    <dbReference type="NCBI Taxonomy" id="1122214"/>
    <lineage>
        <taxon>Bacteria</taxon>
        <taxon>Pseudomonadati</taxon>
        <taxon>Pseudomonadota</taxon>
        <taxon>Alphaproteobacteria</taxon>
        <taxon>Hyphomicrobiales</taxon>
        <taxon>Aurantimonadaceae</taxon>
        <taxon>Martelella</taxon>
    </lineage>
</organism>
<keyword evidence="2" id="KW-0645">Protease</keyword>
<proteinExistence type="predicted"/>
<feature type="domain" description="Penicillin-binding protein dimerisation" evidence="6">
    <location>
        <begin position="93"/>
        <end position="203"/>
    </location>
</feature>
<name>A0A1U9Z282_9HYPH</name>
<feature type="domain" description="Penicillin-binding protein transpeptidase" evidence="5">
    <location>
        <begin position="267"/>
        <end position="543"/>
    </location>
</feature>
<dbReference type="PANTHER" id="PTHR30627">
    <property type="entry name" value="PEPTIDOGLYCAN D,D-TRANSPEPTIDASE"/>
    <property type="match status" value="1"/>
</dbReference>
<evidence type="ECO:0000256" key="1">
    <source>
        <dbReference type="ARBA" id="ARBA00004370"/>
    </source>
</evidence>
<keyword evidence="3 4" id="KW-0472">Membrane</keyword>
<keyword evidence="7" id="KW-0328">Glycosyltransferase</keyword>
<evidence type="ECO:0000313" key="7">
    <source>
        <dbReference type="EMBL" id="AQZ51796.1"/>
    </source>
</evidence>
<dbReference type="STRING" id="1122214.Mame_02469"/>
<dbReference type="KEGG" id="mmed:Mame_02469"/>
<evidence type="ECO:0000256" key="3">
    <source>
        <dbReference type="ARBA" id="ARBA00023136"/>
    </source>
</evidence>
<sequence>MIKLPGILKLKPKLKPMLKPKTRRAAKATEDAARPDVFQGTAKKRVNLARSRVGFVTFAFVAVYAVIGGRLVHYSLAKDDGAVARAAMPLTLARRPDIVDRNGAVLATDVRMMSLYADPSMITSADDVLDALLPIFPDLDAKRAYRLLNSKGEFVWLKRQITPKQQSQVLAAGVPGVGFRPEVHRFYPGGPQAAHILGLVDIDNRGLSGIERYMDRTDGISGLMGLGLSGAMDLKPFETSIDLRVQSILRDVLVEGVNKFHAIGATGTVLDVNTGEIIALASVPDFDPNNPPPATDPRMLNDAITGVYEMGSTFKAFTLAMGLESGKFNMNSLVDAKTPLIFGRSRIRDDHAQNRILTYPEVFTYSSNIAASRIAAAVGPDYQRTFLENLGLLDKMDTEIGGAGTPQRPQKWGGVFSATVSFGQGVTTTSLQTAAAAAALVNGGKLLTPTFLPRSREEADRIAKHVVSKETSDKMRYLLRLNGTDGSGRNGQVPGYRVGGKTGTSEKIIDGKYSKDRNFNAFLAAFPMDNPQYVVLVTIDDAKKVEGVPGRTAAWNAGPMNGEIIRRTAPILGVDPDFGAEGAALLASY</sequence>
<evidence type="ECO:0000259" key="6">
    <source>
        <dbReference type="Pfam" id="PF03717"/>
    </source>
</evidence>
<protein>
    <submittedName>
        <fullName evidence="7">Peptidoglycan synthase FtsI</fullName>
        <ecNumber evidence="7">2.4.1.129</ecNumber>
    </submittedName>
</protein>
<dbReference type="AlphaFoldDB" id="A0A1U9Z282"/>
<dbReference type="RefSeq" id="WP_018063606.1">
    <property type="nucleotide sequence ID" value="NZ_AQWH01000004.1"/>
</dbReference>
<dbReference type="GO" id="GO:0071555">
    <property type="term" value="P:cell wall organization"/>
    <property type="evidence" value="ECO:0007669"/>
    <property type="project" value="TreeGrafter"/>
</dbReference>
<keyword evidence="8" id="KW-1185">Reference proteome</keyword>
<dbReference type="SUPFAM" id="SSF56519">
    <property type="entry name" value="Penicillin binding protein dimerisation domain"/>
    <property type="match status" value="1"/>
</dbReference>
<dbReference type="Gene3D" id="3.90.1310.10">
    <property type="entry name" value="Penicillin-binding protein 2a (Domain 2)"/>
    <property type="match status" value="1"/>
</dbReference>
<dbReference type="InterPro" id="IPR036138">
    <property type="entry name" value="PBP_dimer_sf"/>
</dbReference>
<evidence type="ECO:0000256" key="4">
    <source>
        <dbReference type="SAM" id="Phobius"/>
    </source>
</evidence>
<dbReference type="EC" id="2.4.1.129" evidence="7"/>
<keyword evidence="2" id="KW-0378">Hydrolase</keyword>
<keyword evidence="7" id="KW-0808">Transferase</keyword>
<gene>
    <name evidence="7" type="primary">ftsI</name>
    <name evidence="7" type="ORF">Mame_02469</name>
</gene>
<dbReference type="Proteomes" id="UP000191135">
    <property type="component" value="Chromosome"/>
</dbReference>
<dbReference type="GO" id="GO:0016757">
    <property type="term" value="F:glycosyltransferase activity"/>
    <property type="evidence" value="ECO:0007669"/>
    <property type="project" value="UniProtKB-KW"/>
</dbReference>
<dbReference type="SUPFAM" id="SSF56601">
    <property type="entry name" value="beta-lactamase/transpeptidase-like"/>
    <property type="match status" value="1"/>
</dbReference>
<keyword evidence="4" id="KW-1133">Transmembrane helix</keyword>
<keyword evidence="2" id="KW-0121">Carboxypeptidase</keyword>
<evidence type="ECO:0000256" key="2">
    <source>
        <dbReference type="ARBA" id="ARBA00022645"/>
    </source>
</evidence>
<dbReference type="InterPro" id="IPR050515">
    <property type="entry name" value="Beta-lactam/transpept"/>
</dbReference>
<dbReference type="eggNOG" id="COG0768">
    <property type="taxonomic scope" value="Bacteria"/>
</dbReference>